<proteinExistence type="inferred from homology"/>
<sequence>MTITSAARAAIDLPADAVYIGGEWIVPDDEPRLDVINPATEERIGSVTDCSAETAAKATAAARRAFDDWSRTSAGQRAAHLDALADAFEQHGDQLAALAAREIGMPLREARAVQVDLPTRVLRSTADLARAYRWDGRDASGSSIVREPSGVVLAITPWNFPVHQIVAKLAPALAAGCTVVVKPAELTPLNALFVAALCGEAGIPAGVVNIVTGRGATTGEALVQSGDYDVVSFTGSLTIGRHIGAVAGGRIVRATLELGGKSPAVLLDDADLDTAVRTTVKNCFVNAGQKCNAPTRLIVPEELRAVAVNIAAAAADAYVLGDPLDEATTMGPLASHAQRDKVLGYLDGARRDGRVVTGGLADEHERGYFVRPAIVTDLPETAPVVREEIFGPVLVVLGHRGEDDAVRIANDTEYGLSAEVWSGDPARAAALARRVRAGQVRVNGVRTPSLPVSPFGGYKMSGLGREMGAFALEEYLEVKAILGDPELT</sequence>
<accession>A0A558A119</accession>
<reference evidence="8 9" key="1">
    <citation type="submission" date="2019-07" db="EMBL/GenBank/DDBJ databases">
        <title>New species of Amycolatopsis and Streptomyces.</title>
        <authorList>
            <person name="Duangmal K."/>
            <person name="Teo W.F.A."/>
            <person name="Lipun K."/>
        </authorList>
    </citation>
    <scope>NUCLEOTIDE SEQUENCE [LARGE SCALE GENOMIC DNA]</scope>
    <source>
        <strain evidence="8 9">JCM 30562</strain>
    </source>
</reference>
<evidence type="ECO:0000256" key="6">
    <source>
        <dbReference type="RuleBase" id="RU003345"/>
    </source>
</evidence>
<evidence type="ECO:0000256" key="2">
    <source>
        <dbReference type="ARBA" id="ARBA00023002"/>
    </source>
</evidence>
<dbReference type="SUPFAM" id="SSF53720">
    <property type="entry name" value="ALDH-like"/>
    <property type="match status" value="1"/>
</dbReference>
<feature type="active site" evidence="5">
    <location>
        <position position="257"/>
    </location>
</feature>
<organism evidence="8 9">
    <name type="scientific">Amycolatopsis acidiphila</name>
    <dbReference type="NCBI Taxonomy" id="715473"/>
    <lineage>
        <taxon>Bacteria</taxon>
        <taxon>Bacillati</taxon>
        <taxon>Actinomycetota</taxon>
        <taxon>Actinomycetes</taxon>
        <taxon>Pseudonocardiales</taxon>
        <taxon>Pseudonocardiaceae</taxon>
        <taxon>Amycolatopsis</taxon>
    </lineage>
</organism>
<dbReference type="EC" id="1.2.1.3" evidence="3"/>
<comment type="similarity">
    <text evidence="1 6">Belongs to the aldehyde dehydrogenase family.</text>
</comment>
<dbReference type="InterPro" id="IPR016160">
    <property type="entry name" value="Ald_DH_CS_CYS"/>
</dbReference>
<evidence type="ECO:0000313" key="8">
    <source>
        <dbReference type="EMBL" id="TVT17944.1"/>
    </source>
</evidence>
<evidence type="ECO:0000256" key="1">
    <source>
        <dbReference type="ARBA" id="ARBA00009986"/>
    </source>
</evidence>
<dbReference type="PANTHER" id="PTHR42804">
    <property type="entry name" value="ALDEHYDE DEHYDROGENASE"/>
    <property type="match status" value="1"/>
</dbReference>
<dbReference type="InterPro" id="IPR016163">
    <property type="entry name" value="Ald_DH_C"/>
</dbReference>
<evidence type="ECO:0000256" key="3">
    <source>
        <dbReference type="ARBA" id="ARBA00024226"/>
    </source>
</evidence>
<evidence type="ECO:0000259" key="7">
    <source>
        <dbReference type="Pfam" id="PF00171"/>
    </source>
</evidence>
<keyword evidence="9" id="KW-1185">Reference proteome</keyword>
<dbReference type="InterPro" id="IPR029510">
    <property type="entry name" value="Ald_DH_CS_GLU"/>
</dbReference>
<dbReference type="InterPro" id="IPR016161">
    <property type="entry name" value="Ald_DH/histidinol_DH"/>
</dbReference>
<dbReference type="InterPro" id="IPR016162">
    <property type="entry name" value="Ald_DH_N"/>
</dbReference>
<dbReference type="FunFam" id="3.40.605.10:FF:000007">
    <property type="entry name" value="NAD/NADP-dependent betaine aldehyde dehydrogenase"/>
    <property type="match status" value="1"/>
</dbReference>
<comment type="catalytic activity">
    <reaction evidence="4">
        <text>an aldehyde + NAD(+) + H2O = a carboxylate + NADH + 2 H(+)</text>
        <dbReference type="Rhea" id="RHEA:16185"/>
        <dbReference type="ChEBI" id="CHEBI:15377"/>
        <dbReference type="ChEBI" id="CHEBI:15378"/>
        <dbReference type="ChEBI" id="CHEBI:17478"/>
        <dbReference type="ChEBI" id="CHEBI:29067"/>
        <dbReference type="ChEBI" id="CHEBI:57540"/>
        <dbReference type="ChEBI" id="CHEBI:57945"/>
        <dbReference type="EC" id="1.2.1.3"/>
    </reaction>
</comment>
<evidence type="ECO:0000313" key="9">
    <source>
        <dbReference type="Proteomes" id="UP000318578"/>
    </source>
</evidence>
<dbReference type="Proteomes" id="UP000318578">
    <property type="component" value="Unassembled WGS sequence"/>
</dbReference>
<dbReference type="OrthoDB" id="6882680at2"/>
<gene>
    <name evidence="8" type="ORF">FNH06_29415</name>
</gene>
<dbReference type="PANTHER" id="PTHR42804:SF1">
    <property type="entry name" value="ALDEHYDE DEHYDROGENASE-RELATED"/>
    <property type="match status" value="1"/>
</dbReference>
<dbReference type="PROSITE" id="PS00070">
    <property type="entry name" value="ALDEHYDE_DEHYDR_CYS"/>
    <property type="match status" value="1"/>
</dbReference>
<dbReference type="Gene3D" id="3.40.309.10">
    <property type="entry name" value="Aldehyde Dehydrogenase, Chain A, domain 2"/>
    <property type="match status" value="1"/>
</dbReference>
<dbReference type="FunFam" id="3.40.605.10:FF:000026">
    <property type="entry name" value="Aldehyde dehydrogenase, putative"/>
    <property type="match status" value="1"/>
</dbReference>
<dbReference type="Gene3D" id="3.40.605.10">
    <property type="entry name" value="Aldehyde Dehydrogenase, Chain A, domain 1"/>
    <property type="match status" value="1"/>
</dbReference>
<dbReference type="AlphaFoldDB" id="A0A558A119"/>
<feature type="domain" description="Aldehyde dehydrogenase" evidence="7">
    <location>
        <begin position="26"/>
        <end position="481"/>
    </location>
</feature>
<dbReference type="InterPro" id="IPR015590">
    <property type="entry name" value="Aldehyde_DH_dom"/>
</dbReference>
<dbReference type="PROSITE" id="PS00687">
    <property type="entry name" value="ALDEHYDE_DEHYDR_GLU"/>
    <property type="match status" value="1"/>
</dbReference>
<name>A0A558A119_9PSEU</name>
<dbReference type="EMBL" id="VJZA01000069">
    <property type="protein sequence ID" value="TVT17944.1"/>
    <property type="molecule type" value="Genomic_DNA"/>
</dbReference>
<dbReference type="Pfam" id="PF00171">
    <property type="entry name" value="Aldedh"/>
    <property type="match status" value="1"/>
</dbReference>
<evidence type="ECO:0000256" key="4">
    <source>
        <dbReference type="ARBA" id="ARBA00049194"/>
    </source>
</evidence>
<keyword evidence="2 6" id="KW-0560">Oxidoreductase</keyword>
<evidence type="ECO:0000256" key="5">
    <source>
        <dbReference type="PROSITE-ProRule" id="PRU10007"/>
    </source>
</evidence>
<dbReference type="GO" id="GO:0004029">
    <property type="term" value="F:aldehyde dehydrogenase (NAD+) activity"/>
    <property type="evidence" value="ECO:0007669"/>
    <property type="project" value="UniProtKB-EC"/>
</dbReference>
<comment type="caution">
    <text evidence="8">The sequence shown here is derived from an EMBL/GenBank/DDBJ whole genome shotgun (WGS) entry which is preliminary data.</text>
</comment>
<dbReference type="RefSeq" id="WP_144643197.1">
    <property type="nucleotide sequence ID" value="NZ_BNAX01000006.1"/>
</dbReference>
<protein>
    <recommendedName>
        <fullName evidence="3">aldehyde dehydrogenase (NAD(+))</fullName>
        <ecNumber evidence="3">1.2.1.3</ecNumber>
    </recommendedName>
</protein>